<name>A0AAN8WMJ8_HALRR</name>
<dbReference type="Proteomes" id="UP001381693">
    <property type="component" value="Unassembled WGS sequence"/>
</dbReference>
<dbReference type="SUPFAM" id="SSF52540">
    <property type="entry name" value="P-loop containing nucleoside triphosphate hydrolases"/>
    <property type="match status" value="1"/>
</dbReference>
<organism evidence="6 7">
    <name type="scientific">Halocaridina rubra</name>
    <name type="common">Hawaiian red shrimp</name>
    <dbReference type="NCBI Taxonomy" id="373956"/>
    <lineage>
        <taxon>Eukaryota</taxon>
        <taxon>Metazoa</taxon>
        <taxon>Ecdysozoa</taxon>
        <taxon>Arthropoda</taxon>
        <taxon>Crustacea</taxon>
        <taxon>Multicrustacea</taxon>
        <taxon>Malacostraca</taxon>
        <taxon>Eumalacostraca</taxon>
        <taxon>Eucarida</taxon>
        <taxon>Decapoda</taxon>
        <taxon>Pleocyemata</taxon>
        <taxon>Caridea</taxon>
        <taxon>Atyoidea</taxon>
        <taxon>Atyidae</taxon>
        <taxon>Halocaridina</taxon>
    </lineage>
</organism>
<dbReference type="EMBL" id="JAXCGZ010019963">
    <property type="protein sequence ID" value="KAK7065743.1"/>
    <property type="molecule type" value="Genomic_DNA"/>
</dbReference>
<evidence type="ECO:0000313" key="7">
    <source>
        <dbReference type="Proteomes" id="UP001381693"/>
    </source>
</evidence>
<dbReference type="PRINTS" id="PR00449">
    <property type="entry name" value="RASTRNSFRMNG"/>
</dbReference>
<dbReference type="InterPro" id="IPR027417">
    <property type="entry name" value="P-loop_NTPase"/>
</dbReference>
<dbReference type="InterPro" id="IPR001806">
    <property type="entry name" value="Small_GTPase"/>
</dbReference>
<comment type="subcellular location">
    <subcellularLocation>
        <location evidence="5">Endomembrane system</location>
        <topology evidence="5">Lipid-anchor</topology>
        <orientation evidence="5">Cytoplasmic side</orientation>
    </subcellularLocation>
</comment>
<dbReference type="Pfam" id="PF00071">
    <property type="entry name" value="Ras"/>
    <property type="match status" value="1"/>
</dbReference>
<dbReference type="GO" id="GO:0012505">
    <property type="term" value="C:endomembrane system"/>
    <property type="evidence" value="ECO:0007669"/>
    <property type="project" value="UniProtKB-SubCell"/>
</dbReference>
<gene>
    <name evidence="6" type="primary">DIRAS1_2</name>
    <name evidence="6" type="ORF">SK128_018201</name>
</gene>
<dbReference type="InterPro" id="IPR020849">
    <property type="entry name" value="Small_GTPase_Ras-type"/>
</dbReference>
<accession>A0AAN8WMJ8</accession>
<dbReference type="GO" id="GO:0016020">
    <property type="term" value="C:membrane"/>
    <property type="evidence" value="ECO:0007669"/>
    <property type="project" value="InterPro"/>
</dbReference>
<dbReference type="GO" id="GO:0007165">
    <property type="term" value="P:signal transduction"/>
    <property type="evidence" value="ECO:0007669"/>
    <property type="project" value="InterPro"/>
</dbReference>
<reference evidence="6 7" key="1">
    <citation type="submission" date="2023-11" db="EMBL/GenBank/DDBJ databases">
        <title>Halocaridina rubra genome assembly.</title>
        <authorList>
            <person name="Smith C."/>
        </authorList>
    </citation>
    <scope>NUCLEOTIDE SEQUENCE [LARGE SCALE GENOMIC DNA]</scope>
    <source>
        <strain evidence="6">EP-1</strain>
        <tissue evidence="6">Whole</tissue>
    </source>
</reference>
<dbReference type="PANTHER" id="PTHR24070">
    <property type="entry name" value="RAS, DI-RAS, AND RHEB FAMILY MEMBERS OF SMALL GTPASE SUPERFAMILY"/>
    <property type="match status" value="1"/>
</dbReference>
<proteinExistence type="predicted"/>
<evidence type="ECO:0000256" key="5">
    <source>
        <dbReference type="ARBA" id="ARBA00046278"/>
    </source>
</evidence>
<evidence type="ECO:0000256" key="4">
    <source>
        <dbReference type="ARBA" id="ARBA00023288"/>
    </source>
</evidence>
<evidence type="ECO:0000256" key="3">
    <source>
        <dbReference type="ARBA" id="ARBA00023134"/>
    </source>
</evidence>
<comment type="caution">
    <text evidence="6">The sequence shown here is derived from an EMBL/GenBank/DDBJ whole genome shotgun (WGS) entry which is preliminary data.</text>
</comment>
<keyword evidence="2" id="KW-0547">Nucleotide-binding</keyword>
<evidence type="ECO:0000313" key="6">
    <source>
        <dbReference type="EMBL" id="KAK7065743.1"/>
    </source>
</evidence>
<dbReference type="SMART" id="SM00175">
    <property type="entry name" value="RAB"/>
    <property type="match status" value="1"/>
</dbReference>
<protein>
    <submittedName>
        <fullName evidence="6">GTP-binding protein Di-Ras1</fullName>
    </submittedName>
</protein>
<dbReference type="GO" id="GO:0003924">
    <property type="term" value="F:GTPase activity"/>
    <property type="evidence" value="ECO:0007669"/>
    <property type="project" value="InterPro"/>
</dbReference>
<dbReference type="GO" id="GO:0005525">
    <property type="term" value="F:GTP binding"/>
    <property type="evidence" value="ECO:0007669"/>
    <property type="project" value="UniProtKB-KW"/>
</dbReference>
<keyword evidence="1" id="KW-0488">Methylation</keyword>
<dbReference type="AlphaFoldDB" id="A0AAN8WMJ8"/>
<dbReference type="SMART" id="SM00173">
    <property type="entry name" value="RAS"/>
    <property type="match status" value="1"/>
</dbReference>
<dbReference type="PROSITE" id="PS51421">
    <property type="entry name" value="RAS"/>
    <property type="match status" value="1"/>
</dbReference>
<keyword evidence="7" id="KW-1185">Reference proteome</keyword>
<sequence>MRELSIRSGRAFVIVFAVNNEQSFYEAQTLWNLITKIKGFDGAPVVVVGNKVDLDRERVVSFQRAQNWVDTDMSNASYLETSAKYNINVGELFKQLLIRTYGLANNEMHSQSVKAPSGARGRLKSLGNIMEVVRRKSFSLAQAASCSAIPDHPDIRDQKCCIL</sequence>
<keyword evidence="4" id="KW-0449">Lipoprotein</keyword>
<dbReference type="PROSITE" id="PS51419">
    <property type="entry name" value="RAB"/>
    <property type="match status" value="1"/>
</dbReference>
<evidence type="ECO:0000256" key="1">
    <source>
        <dbReference type="ARBA" id="ARBA00022481"/>
    </source>
</evidence>
<dbReference type="Gene3D" id="3.40.50.300">
    <property type="entry name" value="P-loop containing nucleotide triphosphate hydrolases"/>
    <property type="match status" value="1"/>
</dbReference>
<keyword evidence="3" id="KW-0342">GTP-binding</keyword>
<evidence type="ECO:0000256" key="2">
    <source>
        <dbReference type="ARBA" id="ARBA00022741"/>
    </source>
</evidence>